<name>A0A2K3K281_TRIPR</name>
<sequence length="68" mass="7904">RIGVRDERLASDVSLKAFTTYLCHQKHAPPQIPHLQSMLSWVIQVFPNFRSWCQVYLSCPVYIVSRVS</sequence>
<reference evidence="1 2" key="1">
    <citation type="journal article" date="2014" name="Am. J. Bot.">
        <title>Genome assembly and annotation for red clover (Trifolium pratense; Fabaceae).</title>
        <authorList>
            <person name="Istvanek J."/>
            <person name="Jaros M."/>
            <person name="Krenek A."/>
            <person name="Repkova J."/>
        </authorList>
    </citation>
    <scope>NUCLEOTIDE SEQUENCE [LARGE SCALE GENOMIC DNA]</scope>
    <source>
        <strain evidence="2">cv. Tatra</strain>
        <tissue evidence="1">Young leaves</tissue>
    </source>
</reference>
<accession>A0A2K3K281</accession>
<evidence type="ECO:0000313" key="2">
    <source>
        <dbReference type="Proteomes" id="UP000236291"/>
    </source>
</evidence>
<gene>
    <name evidence="1" type="ORF">L195_g060167</name>
</gene>
<organism evidence="1 2">
    <name type="scientific">Trifolium pratense</name>
    <name type="common">Red clover</name>
    <dbReference type="NCBI Taxonomy" id="57577"/>
    <lineage>
        <taxon>Eukaryota</taxon>
        <taxon>Viridiplantae</taxon>
        <taxon>Streptophyta</taxon>
        <taxon>Embryophyta</taxon>
        <taxon>Tracheophyta</taxon>
        <taxon>Spermatophyta</taxon>
        <taxon>Magnoliopsida</taxon>
        <taxon>eudicotyledons</taxon>
        <taxon>Gunneridae</taxon>
        <taxon>Pentapetalae</taxon>
        <taxon>rosids</taxon>
        <taxon>fabids</taxon>
        <taxon>Fabales</taxon>
        <taxon>Fabaceae</taxon>
        <taxon>Papilionoideae</taxon>
        <taxon>50 kb inversion clade</taxon>
        <taxon>NPAAA clade</taxon>
        <taxon>Hologalegina</taxon>
        <taxon>IRL clade</taxon>
        <taxon>Trifolieae</taxon>
        <taxon>Trifolium</taxon>
    </lineage>
</organism>
<feature type="non-terminal residue" evidence="1">
    <location>
        <position position="1"/>
    </location>
</feature>
<proteinExistence type="predicted"/>
<dbReference type="EMBL" id="ASHM01136535">
    <property type="protein sequence ID" value="PNX60409.1"/>
    <property type="molecule type" value="Genomic_DNA"/>
</dbReference>
<reference evidence="1 2" key="2">
    <citation type="journal article" date="2017" name="Front. Plant Sci.">
        <title>Gene Classification and Mining of Molecular Markers Useful in Red Clover (Trifolium pratense) Breeding.</title>
        <authorList>
            <person name="Istvanek J."/>
            <person name="Dluhosova J."/>
            <person name="Dluhos P."/>
            <person name="Patkova L."/>
            <person name="Nedelnik J."/>
            <person name="Repkova J."/>
        </authorList>
    </citation>
    <scope>NUCLEOTIDE SEQUENCE [LARGE SCALE GENOMIC DNA]</scope>
    <source>
        <strain evidence="2">cv. Tatra</strain>
        <tissue evidence="1">Young leaves</tissue>
    </source>
</reference>
<comment type="caution">
    <text evidence="1">The sequence shown here is derived from an EMBL/GenBank/DDBJ whole genome shotgun (WGS) entry which is preliminary data.</text>
</comment>
<evidence type="ECO:0000313" key="1">
    <source>
        <dbReference type="EMBL" id="PNX60409.1"/>
    </source>
</evidence>
<dbReference type="Proteomes" id="UP000236291">
    <property type="component" value="Unassembled WGS sequence"/>
</dbReference>
<protein>
    <submittedName>
        <fullName evidence="1">Uncharacterized protein</fullName>
    </submittedName>
</protein>
<dbReference type="AlphaFoldDB" id="A0A2K3K281"/>